<accession>D7BCT7</accession>
<dbReference type="PROSITE" id="PS50106">
    <property type="entry name" value="PDZ"/>
    <property type="match status" value="1"/>
</dbReference>
<sequence>MQRHLMRKIHRFFFALALVFATVGLASPAQDLFDQASFYLEFYYNGPASTDLKELTAQYQKSLDTACANQKQACSYDTAVSVIQRMISDLGDGHTYYQSPEALGRFRQNSRGQAPSGTLRIGVEHRSIPGSRDRLVVDVVEGGPADQAGLQYGDRIVALGGKALSGYASDSEVVQALSQMVQSGQPVRLTVLRGPERQKLEIVVTGREINLARLPSLKMRPDGVAVLRIPDFLAEGQVGQRVHELVRQAQAAGARAMVLELRGNNGGSAIEALISMAAFMESPYVAFTDRYDVERNELMVKDGRITVRNKSGAEVTRLNLPSLARWSGPLAVLVNGESASGAEYLASAIQLAKAGVVIGEPTAGVGNTTTRTFGLINGGGLNISYNRAFLPGGNPYPARVTPDIAVPDDLRTLAETGHDLPMEKALEALFPRTQ</sequence>
<feature type="signal peptide" evidence="1">
    <location>
        <begin position="1"/>
        <end position="26"/>
    </location>
</feature>
<dbReference type="STRING" id="526227.Mesil_2828"/>
<dbReference type="AlphaFoldDB" id="D7BCT7"/>
<organism evidence="3 4">
    <name type="scientific">Allomeiothermus silvanus (strain ATCC 700542 / DSM 9946 / NBRC 106475 / NCIMB 13440 / VI-R2)</name>
    <name type="common">Thermus silvanus</name>
    <dbReference type="NCBI Taxonomy" id="526227"/>
    <lineage>
        <taxon>Bacteria</taxon>
        <taxon>Thermotogati</taxon>
        <taxon>Deinococcota</taxon>
        <taxon>Deinococci</taxon>
        <taxon>Thermales</taxon>
        <taxon>Thermaceae</taxon>
        <taxon>Allomeiothermus</taxon>
    </lineage>
</organism>
<dbReference type="HOGENOM" id="CLU_048404_0_0_0"/>
<dbReference type="Gene3D" id="3.90.226.10">
    <property type="entry name" value="2-enoyl-CoA Hydratase, Chain A, domain 1"/>
    <property type="match status" value="1"/>
</dbReference>
<dbReference type="SUPFAM" id="SSF52096">
    <property type="entry name" value="ClpP/crotonase"/>
    <property type="match status" value="1"/>
</dbReference>
<dbReference type="GO" id="GO:0008236">
    <property type="term" value="F:serine-type peptidase activity"/>
    <property type="evidence" value="ECO:0007669"/>
    <property type="project" value="InterPro"/>
</dbReference>
<dbReference type="SMART" id="SM00245">
    <property type="entry name" value="TSPc"/>
    <property type="match status" value="1"/>
</dbReference>
<dbReference type="Pfam" id="PF13180">
    <property type="entry name" value="PDZ_2"/>
    <property type="match status" value="1"/>
</dbReference>
<keyword evidence="4" id="KW-1185">Reference proteome</keyword>
<keyword evidence="1" id="KW-0732">Signal</keyword>
<protein>
    <submittedName>
        <fullName evidence="3">Peptidase S41</fullName>
    </submittedName>
</protein>
<evidence type="ECO:0000256" key="1">
    <source>
        <dbReference type="SAM" id="SignalP"/>
    </source>
</evidence>
<dbReference type="InterPro" id="IPR005151">
    <property type="entry name" value="Tail-specific_protease"/>
</dbReference>
<dbReference type="GO" id="GO:0007165">
    <property type="term" value="P:signal transduction"/>
    <property type="evidence" value="ECO:0007669"/>
    <property type="project" value="TreeGrafter"/>
</dbReference>
<dbReference type="Gene3D" id="2.30.42.10">
    <property type="match status" value="1"/>
</dbReference>
<dbReference type="KEGG" id="msv:Mesil_2828"/>
<dbReference type="EMBL" id="CP002042">
    <property type="protein sequence ID" value="ADH64670.1"/>
    <property type="molecule type" value="Genomic_DNA"/>
</dbReference>
<name>D7BCT7_ALLS1</name>
<dbReference type="RefSeq" id="WP_013159204.1">
    <property type="nucleotide sequence ID" value="NC_014212.1"/>
</dbReference>
<dbReference type="InterPro" id="IPR029045">
    <property type="entry name" value="ClpP/crotonase-like_dom_sf"/>
</dbReference>
<dbReference type="InterPro" id="IPR036034">
    <property type="entry name" value="PDZ_sf"/>
</dbReference>
<dbReference type="Pfam" id="PF03572">
    <property type="entry name" value="Peptidase_S41"/>
    <property type="match status" value="1"/>
</dbReference>
<dbReference type="PANTHER" id="PTHR32060:SF30">
    <property type="entry name" value="CARBOXY-TERMINAL PROCESSING PROTEASE CTPA"/>
    <property type="match status" value="1"/>
</dbReference>
<dbReference type="GO" id="GO:0004175">
    <property type="term" value="F:endopeptidase activity"/>
    <property type="evidence" value="ECO:0007669"/>
    <property type="project" value="TreeGrafter"/>
</dbReference>
<dbReference type="GO" id="GO:0030288">
    <property type="term" value="C:outer membrane-bounded periplasmic space"/>
    <property type="evidence" value="ECO:0007669"/>
    <property type="project" value="TreeGrafter"/>
</dbReference>
<reference evidence="3 4" key="1">
    <citation type="journal article" date="2010" name="Stand. Genomic Sci.">
        <title>Complete genome sequence of Meiothermus silvanus type strain (VI-R2).</title>
        <authorList>
            <person name="Sikorski J."/>
            <person name="Tindall B.J."/>
            <person name="Lowry S."/>
            <person name="Lucas S."/>
            <person name="Nolan M."/>
            <person name="Copeland A."/>
            <person name="Glavina Del Rio T."/>
            <person name="Tice H."/>
            <person name="Cheng J.F."/>
            <person name="Han C."/>
            <person name="Pitluck S."/>
            <person name="Liolios K."/>
            <person name="Ivanova N."/>
            <person name="Mavromatis K."/>
            <person name="Mikhailova N."/>
            <person name="Pati A."/>
            <person name="Goodwin L."/>
            <person name="Chen A."/>
            <person name="Palaniappan K."/>
            <person name="Land M."/>
            <person name="Hauser L."/>
            <person name="Chang Y.J."/>
            <person name="Jeffries C.D."/>
            <person name="Rohde M."/>
            <person name="Goker M."/>
            <person name="Woyke T."/>
            <person name="Bristow J."/>
            <person name="Eisen J.A."/>
            <person name="Markowitz V."/>
            <person name="Hugenholtz P."/>
            <person name="Kyrpides N.C."/>
            <person name="Klenk H.P."/>
            <person name="Lapidus A."/>
        </authorList>
    </citation>
    <scope>NUCLEOTIDE SEQUENCE [LARGE SCALE GENOMIC DNA]</scope>
    <source>
        <strain evidence="4">ATCC 700542 / DSM 9946 / VI-R2</strain>
    </source>
</reference>
<dbReference type="GO" id="GO:0006508">
    <property type="term" value="P:proteolysis"/>
    <property type="evidence" value="ECO:0007669"/>
    <property type="project" value="InterPro"/>
</dbReference>
<evidence type="ECO:0000313" key="3">
    <source>
        <dbReference type="EMBL" id="ADH64670.1"/>
    </source>
</evidence>
<feature type="chain" id="PRO_5003093304" evidence="1">
    <location>
        <begin position="27"/>
        <end position="434"/>
    </location>
</feature>
<proteinExistence type="predicted"/>
<dbReference type="Proteomes" id="UP000001916">
    <property type="component" value="Chromosome"/>
</dbReference>
<feature type="domain" description="PDZ" evidence="2">
    <location>
        <begin position="127"/>
        <end position="195"/>
    </location>
</feature>
<evidence type="ECO:0000259" key="2">
    <source>
        <dbReference type="PROSITE" id="PS50106"/>
    </source>
</evidence>
<dbReference type="PANTHER" id="PTHR32060">
    <property type="entry name" value="TAIL-SPECIFIC PROTEASE"/>
    <property type="match status" value="1"/>
</dbReference>
<dbReference type="SUPFAM" id="SSF50156">
    <property type="entry name" value="PDZ domain-like"/>
    <property type="match status" value="1"/>
</dbReference>
<dbReference type="SMART" id="SM00228">
    <property type="entry name" value="PDZ"/>
    <property type="match status" value="1"/>
</dbReference>
<dbReference type="InterPro" id="IPR001478">
    <property type="entry name" value="PDZ"/>
</dbReference>
<evidence type="ECO:0000313" key="4">
    <source>
        <dbReference type="Proteomes" id="UP000001916"/>
    </source>
</evidence>
<dbReference type="eggNOG" id="COG0793">
    <property type="taxonomic scope" value="Bacteria"/>
</dbReference>
<gene>
    <name evidence="3" type="ordered locus">Mesil_2828</name>
</gene>